<keyword evidence="2" id="KW-1185">Reference proteome</keyword>
<accession>A0A1J1IJ56</accession>
<dbReference type="EMBL" id="CVRI01000048">
    <property type="protein sequence ID" value="CRK99094.1"/>
    <property type="molecule type" value="Genomic_DNA"/>
</dbReference>
<name>A0A1J1IJ56_9DIPT</name>
<dbReference type="Proteomes" id="UP000183832">
    <property type="component" value="Unassembled WGS sequence"/>
</dbReference>
<gene>
    <name evidence="1" type="ORF">CLUMA_CG012408</name>
</gene>
<reference evidence="1 2" key="1">
    <citation type="submission" date="2015-04" db="EMBL/GenBank/DDBJ databases">
        <authorList>
            <person name="Syromyatnikov M.Y."/>
            <person name="Popov V.N."/>
        </authorList>
    </citation>
    <scope>NUCLEOTIDE SEQUENCE [LARGE SCALE GENOMIC DNA]</scope>
</reference>
<evidence type="ECO:0000313" key="1">
    <source>
        <dbReference type="EMBL" id="CRK99094.1"/>
    </source>
</evidence>
<proteinExistence type="predicted"/>
<organism evidence="1 2">
    <name type="scientific">Clunio marinus</name>
    <dbReference type="NCBI Taxonomy" id="568069"/>
    <lineage>
        <taxon>Eukaryota</taxon>
        <taxon>Metazoa</taxon>
        <taxon>Ecdysozoa</taxon>
        <taxon>Arthropoda</taxon>
        <taxon>Hexapoda</taxon>
        <taxon>Insecta</taxon>
        <taxon>Pterygota</taxon>
        <taxon>Neoptera</taxon>
        <taxon>Endopterygota</taxon>
        <taxon>Diptera</taxon>
        <taxon>Nematocera</taxon>
        <taxon>Chironomoidea</taxon>
        <taxon>Chironomidae</taxon>
        <taxon>Clunio</taxon>
    </lineage>
</organism>
<sequence length="84" mass="9515">MEVARVLCNSQHSTINVVTGQYSSMRLAGCHSIQCNKLKLMFEMNVNGVFRPVNQTFLLTSIYVLLISNLNERESKIFKGEESC</sequence>
<dbReference type="AlphaFoldDB" id="A0A1J1IJ56"/>
<evidence type="ECO:0000313" key="2">
    <source>
        <dbReference type="Proteomes" id="UP000183832"/>
    </source>
</evidence>
<protein>
    <submittedName>
        <fullName evidence="1">CLUMA_CG012408, isoform A</fullName>
    </submittedName>
</protein>